<gene>
    <name evidence="1" type="ORF">PMG25_18615</name>
</gene>
<dbReference type="Proteomes" id="UP001235849">
    <property type="component" value="Unassembled WGS sequence"/>
</dbReference>
<sequence length="114" mass="13046">MAQLENKLEHYRQIIAQILQNHGQYKPSHGDLETLIVQDEIGNNYLLLDAGWDRTGRVHAVVFHLRILDNKIWIEVDGTEKGIALELMELGIPQEDIVLGFIRPKNRHVTNSVA</sequence>
<dbReference type="SUPFAM" id="SSF143847">
    <property type="entry name" value="XisI-like"/>
    <property type="match status" value="1"/>
</dbReference>
<keyword evidence="2" id="KW-1185">Reference proteome</keyword>
<dbReference type="RefSeq" id="WP_283768390.1">
    <property type="nucleotide sequence ID" value="NZ_JAQOSO010000096.1"/>
</dbReference>
<evidence type="ECO:0000313" key="2">
    <source>
        <dbReference type="Proteomes" id="UP001235849"/>
    </source>
</evidence>
<dbReference type="CDD" id="cd16382">
    <property type="entry name" value="XisI-like"/>
    <property type="match status" value="1"/>
</dbReference>
<reference evidence="1 2" key="1">
    <citation type="submission" date="2023-01" db="EMBL/GenBank/DDBJ databases">
        <title>Novel diversity within Roseofilum (Cyanobacteria; Desertifilaceae) from marine benthic mats with descriptions of four novel species.</title>
        <authorList>
            <person name="Wang Y."/>
            <person name="Berthold D.E."/>
            <person name="Hu J."/>
            <person name="Lefler F.W."/>
            <person name="Laughinghouse H.D. IV."/>
        </authorList>
    </citation>
    <scope>NUCLEOTIDE SEQUENCE [LARGE SCALE GENOMIC DNA]</scope>
    <source>
        <strain evidence="1 2">BLCC-M114</strain>
    </source>
</reference>
<dbReference type="InterPro" id="IPR014968">
    <property type="entry name" value="XisI"/>
</dbReference>
<organism evidence="1 2">
    <name type="scientific">Roseofilum capinflatum BLCC-M114</name>
    <dbReference type="NCBI Taxonomy" id="3022440"/>
    <lineage>
        <taxon>Bacteria</taxon>
        <taxon>Bacillati</taxon>
        <taxon>Cyanobacteriota</taxon>
        <taxon>Cyanophyceae</taxon>
        <taxon>Desertifilales</taxon>
        <taxon>Desertifilaceae</taxon>
        <taxon>Roseofilum</taxon>
        <taxon>Roseofilum capinflatum</taxon>
    </lineage>
</organism>
<evidence type="ECO:0000313" key="1">
    <source>
        <dbReference type="EMBL" id="MDJ1176100.1"/>
    </source>
</evidence>
<protein>
    <submittedName>
        <fullName evidence="1">XisI protein</fullName>
    </submittedName>
</protein>
<dbReference type="EMBL" id="JAQOSO010000096">
    <property type="protein sequence ID" value="MDJ1176100.1"/>
    <property type="molecule type" value="Genomic_DNA"/>
</dbReference>
<accession>A0ABT7BAA5</accession>
<dbReference type="Pfam" id="PF08869">
    <property type="entry name" value="XisI"/>
    <property type="match status" value="1"/>
</dbReference>
<dbReference type="InterPro" id="IPR035943">
    <property type="entry name" value="XisI-like_sf"/>
</dbReference>
<proteinExistence type="predicted"/>
<name>A0ABT7BAA5_9CYAN</name>
<comment type="caution">
    <text evidence="1">The sequence shown here is derived from an EMBL/GenBank/DDBJ whole genome shotgun (WGS) entry which is preliminary data.</text>
</comment>
<dbReference type="Gene3D" id="3.30.310.110">
    <property type="entry name" value="XisI-like"/>
    <property type="match status" value="1"/>
</dbReference>